<feature type="compositionally biased region" description="Pro residues" evidence="2">
    <location>
        <begin position="361"/>
        <end position="370"/>
    </location>
</feature>
<evidence type="ECO:0000313" key="5">
    <source>
        <dbReference type="Proteomes" id="UP000265160"/>
    </source>
</evidence>
<dbReference type="InterPro" id="IPR014756">
    <property type="entry name" value="Ig_E-set"/>
</dbReference>
<protein>
    <submittedName>
        <fullName evidence="4">Arrestin domain-containing protein 3</fullName>
    </submittedName>
</protein>
<reference evidence="4 5" key="1">
    <citation type="journal article" date="2014" name="Nature">
        <title>The genomic substrate for adaptive radiation in African cichlid fish.</title>
        <authorList>
            <person name="Brawand D."/>
            <person name="Wagner C.E."/>
            <person name="Li Y.I."/>
            <person name="Malinsky M."/>
            <person name="Keller I."/>
            <person name="Fan S."/>
            <person name="Simakov O."/>
            <person name="Ng A.Y."/>
            <person name="Lim Z.W."/>
            <person name="Bezault E."/>
            <person name="Turner-Maier J."/>
            <person name="Johnson J."/>
            <person name="Alcazar R."/>
            <person name="Noh H.J."/>
            <person name="Russell P."/>
            <person name="Aken B."/>
            <person name="Alfoldi J."/>
            <person name="Amemiya C."/>
            <person name="Azzouzi N."/>
            <person name="Baroiller J.F."/>
            <person name="Barloy-Hubler F."/>
            <person name="Berlin A."/>
            <person name="Bloomquist R."/>
            <person name="Carleton K.L."/>
            <person name="Conte M.A."/>
            <person name="D'Cotta H."/>
            <person name="Eshel O."/>
            <person name="Gaffney L."/>
            <person name="Galibert F."/>
            <person name="Gante H.F."/>
            <person name="Gnerre S."/>
            <person name="Greuter L."/>
            <person name="Guyon R."/>
            <person name="Haddad N.S."/>
            <person name="Haerty W."/>
            <person name="Harris R.M."/>
            <person name="Hofmann H.A."/>
            <person name="Hourlier T."/>
            <person name="Hulata G."/>
            <person name="Jaffe D.B."/>
            <person name="Lara M."/>
            <person name="Lee A.P."/>
            <person name="MacCallum I."/>
            <person name="Mwaiko S."/>
            <person name="Nikaido M."/>
            <person name="Nishihara H."/>
            <person name="Ozouf-Costaz C."/>
            <person name="Penman D.J."/>
            <person name="Przybylski D."/>
            <person name="Rakotomanga M."/>
            <person name="Renn S.C.P."/>
            <person name="Ribeiro F.J."/>
            <person name="Ron M."/>
            <person name="Salzburger W."/>
            <person name="Sanchez-Pulido L."/>
            <person name="Santos M.E."/>
            <person name="Searle S."/>
            <person name="Sharpe T."/>
            <person name="Swofford R."/>
            <person name="Tan F.J."/>
            <person name="Williams L."/>
            <person name="Young S."/>
            <person name="Yin S."/>
            <person name="Okada N."/>
            <person name="Kocher T.D."/>
            <person name="Miska E.A."/>
            <person name="Lander E.S."/>
            <person name="Venkatesh B."/>
            <person name="Fernald R.D."/>
            <person name="Meyer A."/>
            <person name="Ponting C.P."/>
            <person name="Streelman J.T."/>
            <person name="Lindblad-Toh K."/>
            <person name="Seehausen O."/>
            <person name="Di Palma F."/>
        </authorList>
    </citation>
    <scope>NUCLEOTIDE SEQUENCE</scope>
</reference>
<accession>A0A3P9CBS5</accession>
<dbReference type="GO" id="GO:0005737">
    <property type="term" value="C:cytoplasm"/>
    <property type="evidence" value="ECO:0007669"/>
    <property type="project" value="TreeGrafter"/>
</dbReference>
<evidence type="ECO:0000259" key="3">
    <source>
        <dbReference type="SMART" id="SM01017"/>
    </source>
</evidence>
<dbReference type="GO" id="GO:0007399">
    <property type="term" value="P:nervous system development"/>
    <property type="evidence" value="ECO:0007669"/>
    <property type="project" value="UniProtKB-ARBA"/>
</dbReference>
<dbReference type="Gene3D" id="2.60.40.640">
    <property type="match status" value="2"/>
</dbReference>
<dbReference type="PANTHER" id="PTHR11188">
    <property type="entry name" value="ARRESTIN DOMAIN CONTAINING PROTEIN"/>
    <property type="match status" value="1"/>
</dbReference>
<dbReference type="GO" id="GO:0015031">
    <property type="term" value="P:protein transport"/>
    <property type="evidence" value="ECO:0007669"/>
    <property type="project" value="TreeGrafter"/>
</dbReference>
<keyword evidence="5" id="KW-1185">Reference proteome</keyword>
<reference evidence="4" key="2">
    <citation type="submission" date="2025-08" db="UniProtKB">
        <authorList>
            <consortium name="Ensembl"/>
        </authorList>
    </citation>
    <scope>IDENTIFICATION</scope>
</reference>
<dbReference type="InterPro" id="IPR050357">
    <property type="entry name" value="Arrestin_domain-protein"/>
</dbReference>
<evidence type="ECO:0000313" key="4">
    <source>
        <dbReference type="Ensembl" id="ENSMZEP00005019738.1"/>
    </source>
</evidence>
<comment type="similarity">
    <text evidence="1">Belongs to the arrestin family.</text>
</comment>
<evidence type="ECO:0000256" key="1">
    <source>
        <dbReference type="ARBA" id="ARBA00005298"/>
    </source>
</evidence>
<dbReference type="InterPro" id="IPR011022">
    <property type="entry name" value="Arrestin_C-like"/>
</dbReference>
<dbReference type="AlphaFoldDB" id="A0A3P9CBS5"/>
<dbReference type="PANTHER" id="PTHR11188:SF135">
    <property type="entry name" value="ARRESTIN DOMAIN CONTAINING 3-LIKE-RELATED"/>
    <property type="match status" value="1"/>
</dbReference>
<organism evidence="4 5">
    <name type="scientific">Maylandia zebra</name>
    <name type="common">zebra mbuna</name>
    <dbReference type="NCBI Taxonomy" id="106582"/>
    <lineage>
        <taxon>Eukaryota</taxon>
        <taxon>Metazoa</taxon>
        <taxon>Chordata</taxon>
        <taxon>Craniata</taxon>
        <taxon>Vertebrata</taxon>
        <taxon>Euteleostomi</taxon>
        <taxon>Actinopterygii</taxon>
        <taxon>Neopterygii</taxon>
        <taxon>Teleostei</taxon>
        <taxon>Neoteleostei</taxon>
        <taxon>Acanthomorphata</taxon>
        <taxon>Ovalentaria</taxon>
        <taxon>Cichlomorphae</taxon>
        <taxon>Cichliformes</taxon>
        <taxon>Cichlidae</taxon>
        <taxon>African cichlids</taxon>
        <taxon>Pseudocrenilabrinae</taxon>
        <taxon>Haplochromini</taxon>
        <taxon>Maylandia</taxon>
        <taxon>Maylandia zebra complex</taxon>
    </lineage>
</organism>
<feature type="region of interest" description="Disordered" evidence="2">
    <location>
        <begin position="352"/>
        <end position="387"/>
    </location>
</feature>
<dbReference type="Ensembl" id="ENSMZET00005020369.1">
    <property type="protein sequence ID" value="ENSMZEP00005019738.1"/>
    <property type="gene ID" value="ENSMZEG00005014783.1"/>
</dbReference>
<dbReference type="GeneTree" id="ENSGT00940000164012"/>
<proteinExistence type="inferred from homology"/>
<sequence>MFEQTIRNFKINFIRHDGRNSFSSGDQIIGHISFDLTKETKITSITTRLKGNVNVHWTAGGGGGKQETRKRYSARLDFFDLKGVILQEDRVTRGTKLQLGTHVYPFTCQLPLGELPSSFRGSHGKIVLEANLSHSVRKDSKAKLMVPLQTKMNLFTSGSVAMDVSIPKTAFLQGEDIKVMASVQNKSSRDIKLKYCLYRKNSYFANKKRKLETKDILKEEGEIITVPSTETASVLNCNIIKLENRLRVHLDVKYASDPEIKFPIIILPALEGSDKQQSSDYSASGFEASPNSDFPEGTSFLQNPAAPGYASDPEVKFHIVILPALEGSDNQQSSDFLTSEFDQFPNPYMSGGMSFLQNPAAPEPSAPPPSYETYGMYPSFTGLDRKP</sequence>
<dbReference type="Proteomes" id="UP000265160">
    <property type="component" value="LG12"/>
</dbReference>
<dbReference type="SUPFAM" id="SSF81296">
    <property type="entry name" value="E set domains"/>
    <property type="match status" value="2"/>
</dbReference>
<dbReference type="InterPro" id="IPR014752">
    <property type="entry name" value="Arrestin-like_C"/>
</dbReference>
<name>A0A3P9CBS5_9CICH</name>
<dbReference type="Pfam" id="PF00339">
    <property type="entry name" value="Arrestin_N"/>
    <property type="match status" value="1"/>
</dbReference>
<feature type="domain" description="Arrestin C-terminal-like" evidence="3">
    <location>
        <begin position="156"/>
        <end position="269"/>
    </location>
</feature>
<reference evidence="4" key="3">
    <citation type="submission" date="2025-09" db="UniProtKB">
        <authorList>
            <consortium name="Ensembl"/>
        </authorList>
    </citation>
    <scope>IDENTIFICATION</scope>
</reference>
<evidence type="ECO:0000256" key="2">
    <source>
        <dbReference type="SAM" id="MobiDB-lite"/>
    </source>
</evidence>
<dbReference type="InterPro" id="IPR011021">
    <property type="entry name" value="Arrestin-like_N"/>
</dbReference>
<dbReference type="GO" id="GO:0005886">
    <property type="term" value="C:plasma membrane"/>
    <property type="evidence" value="ECO:0007669"/>
    <property type="project" value="TreeGrafter"/>
</dbReference>
<dbReference type="Pfam" id="PF02752">
    <property type="entry name" value="Arrestin_C"/>
    <property type="match status" value="1"/>
</dbReference>
<dbReference type="SMART" id="SM01017">
    <property type="entry name" value="Arrestin_C"/>
    <property type="match status" value="1"/>
</dbReference>